<dbReference type="PROSITE" id="PS50158">
    <property type="entry name" value="ZF_CCHC"/>
    <property type="match status" value="2"/>
</dbReference>
<keyword evidence="1" id="KW-0479">Metal-binding</keyword>
<sequence length="805" mass="90057">MFAPVVDHVSSSVETEPFETDEFAATPPSPPIGHTTAKMSVRPHAPMPSLSEAEVERLLALPTPPPSPLISLSPPSAEERLARCLSAPAHLSPPLPASLFIPPAVDRKEDIPKVELPPRTRLCFTAPTSRYEVGESLTAAARPTGGHRAAYGFFGTLDAETKRQRAEEVGYGIRDVWVDPMKAVKEVAPTTFEEVNARVIELAEVHEEDTHDIYAMIEDAQDRQTRLSQTVDVLIEDRESHQETGQLSAALGQIQALQARDPTHADDPEGNNMPPKRTSATARAASAAAPMTATAVDQLIEARVSMTLDNHENILNSINGHEDGSHNSYTGIIGTNSHMKTVTQVAYVMDWKTLKKMMTYKYCSRGEIKMLEIEIWNLKVKGTDVAGYTLRFQELALMCGRMFREESDEVEKYVGGLPDIIQGNSLMLGTIRGINNKTRDITPGELKLLGLVKRGSTQDHFPCVQNATITTKGPCAPICNKCKKIGHLARDCRSSGPNGNNNNHRNFETTQNASTCYECEVQGHFKRDCPKLKNKTMVIKVEMAMPQRKCTCFDVIIVMDWLSKYHAVIVSAEKIVRIPWRNETLIVHGDGSNQGNKTRLNIISCTKTQKYLLKGHHVFLAHVTTKETEDKSEEKQLEDVPIVRDFPETEVQKPKNFKNEDVGGMTRKDLPKEKLEPRAMEPYAYMEGVGYPVMDMKKLYWWPNMKVDITTYVSKCLTCAKVKAKHQRPLRLLVQPEIPQWKWDNITMDFVRKLPKSSQGGVMSSHGNVKTNFKRNICISSLNPYLRQVLQLEPWGKGSSNGRRL</sequence>
<dbReference type="GO" id="GO:0008270">
    <property type="term" value="F:zinc ion binding"/>
    <property type="evidence" value="ECO:0007669"/>
    <property type="project" value="UniProtKB-KW"/>
</dbReference>
<dbReference type="InterPro" id="IPR005162">
    <property type="entry name" value="Retrotrans_gag_dom"/>
</dbReference>
<gene>
    <name evidence="4" type="ORF">Tci_017490</name>
</gene>
<feature type="domain" description="CCHC-type" evidence="3">
    <location>
        <begin position="516"/>
        <end position="531"/>
    </location>
</feature>
<feature type="region of interest" description="Disordered" evidence="2">
    <location>
        <begin position="1"/>
        <end position="50"/>
    </location>
</feature>
<dbReference type="InterPro" id="IPR041588">
    <property type="entry name" value="Integrase_H2C2"/>
</dbReference>
<evidence type="ECO:0000259" key="3">
    <source>
        <dbReference type="PROSITE" id="PS50158"/>
    </source>
</evidence>
<dbReference type="GO" id="GO:0003964">
    <property type="term" value="F:RNA-directed DNA polymerase activity"/>
    <property type="evidence" value="ECO:0007669"/>
    <property type="project" value="UniProtKB-KW"/>
</dbReference>
<name>A0A6L2K9W5_TANCI</name>
<feature type="domain" description="CCHC-type" evidence="3">
    <location>
        <begin position="479"/>
        <end position="494"/>
    </location>
</feature>
<evidence type="ECO:0000256" key="1">
    <source>
        <dbReference type="PROSITE-ProRule" id="PRU00047"/>
    </source>
</evidence>
<dbReference type="Gene3D" id="4.10.60.10">
    <property type="entry name" value="Zinc finger, CCHC-type"/>
    <property type="match status" value="1"/>
</dbReference>
<dbReference type="InterPro" id="IPR052160">
    <property type="entry name" value="Gypsy_RT_Integrase-like"/>
</dbReference>
<keyword evidence="1" id="KW-0862">Zinc</keyword>
<keyword evidence="4" id="KW-0548">Nucleotidyltransferase</keyword>
<dbReference type="Pfam" id="PF00098">
    <property type="entry name" value="zf-CCHC"/>
    <property type="match status" value="2"/>
</dbReference>
<reference evidence="4" key="1">
    <citation type="journal article" date="2019" name="Sci. Rep.">
        <title>Draft genome of Tanacetum cinerariifolium, the natural source of mosquito coil.</title>
        <authorList>
            <person name="Yamashiro T."/>
            <person name="Shiraishi A."/>
            <person name="Satake H."/>
            <person name="Nakayama K."/>
        </authorList>
    </citation>
    <scope>NUCLEOTIDE SEQUENCE</scope>
</reference>
<feature type="compositionally biased region" description="Low complexity" evidence="2">
    <location>
        <begin position="277"/>
        <end position="288"/>
    </location>
</feature>
<keyword evidence="4" id="KW-0695">RNA-directed DNA polymerase</keyword>
<dbReference type="GO" id="GO:0003676">
    <property type="term" value="F:nucleic acid binding"/>
    <property type="evidence" value="ECO:0007669"/>
    <property type="project" value="InterPro"/>
</dbReference>
<dbReference type="Pfam" id="PF03732">
    <property type="entry name" value="Retrotrans_gag"/>
    <property type="match status" value="1"/>
</dbReference>
<organism evidence="4">
    <name type="scientific">Tanacetum cinerariifolium</name>
    <name type="common">Dalmatian daisy</name>
    <name type="synonym">Chrysanthemum cinerariifolium</name>
    <dbReference type="NCBI Taxonomy" id="118510"/>
    <lineage>
        <taxon>Eukaryota</taxon>
        <taxon>Viridiplantae</taxon>
        <taxon>Streptophyta</taxon>
        <taxon>Embryophyta</taxon>
        <taxon>Tracheophyta</taxon>
        <taxon>Spermatophyta</taxon>
        <taxon>Magnoliopsida</taxon>
        <taxon>eudicotyledons</taxon>
        <taxon>Gunneridae</taxon>
        <taxon>Pentapetalae</taxon>
        <taxon>asterids</taxon>
        <taxon>campanulids</taxon>
        <taxon>Asterales</taxon>
        <taxon>Asteraceae</taxon>
        <taxon>Asteroideae</taxon>
        <taxon>Anthemideae</taxon>
        <taxon>Anthemidinae</taxon>
        <taxon>Tanacetum</taxon>
    </lineage>
</organism>
<evidence type="ECO:0000313" key="4">
    <source>
        <dbReference type="EMBL" id="GEU45512.1"/>
    </source>
</evidence>
<dbReference type="AlphaFoldDB" id="A0A6L2K9W5"/>
<dbReference type="Pfam" id="PF17921">
    <property type="entry name" value="Integrase_H2C2"/>
    <property type="match status" value="1"/>
</dbReference>
<keyword evidence="1" id="KW-0863">Zinc-finger</keyword>
<dbReference type="SUPFAM" id="SSF57756">
    <property type="entry name" value="Retrovirus zinc finger-like domains"/>
    <property type="match status" value="1"/>
</dbReference>
<dbReference type="EMBL" id="BKCJ010001995">
    <property type="protein sequence ID" value="GEU45512.1"/>
    <property type="molecule type" value="Genomic_DNA"/>
</dbReference>
<comment type="caution">
    <text evidence="4">The sequence shown here is derived from an EMBL/GenBank/DDBJ whole genome shotgun (WGS) entry which is preliminary data.</text>
</comment>
<proteinExistence type="predicted"/>
<dbReference type="Gene3D" id="1.10.340.70">
    <property type="match status" value="1"/>
</dbReference>
<feature type="region of interest" description="Disordered" evidence="2">
    <location>
        <begin position="262"/>
        <end position="288"/>
    </location>
</feature>
<dbReference type="InterPro" id="IPR036875">
    <property type="entry name" value="Znf_CCHC_sf"/>
</dbReference>
<evidence type="ECO:0000256" key="2">
    <source>
        <dbReference type="SAM" id="MobiDB-lite"/>
    </source>
</evidence>
<dbReference type="InterPro" id="IPR001878">
    <property type="entry name" value="Znf_CCHC"/>
</dbReference>
<dbReference type="PANTHER" id="PTHR47266">
    <property type="entry name" value="ENDONUCLEASE-RELATED"/>
    <property type="match status" value="1"/>
</dbReference>
<accession>A0A6L2K9W5</accession>
<dbReference type="SMART" id="SM00343">
    <property type="entry name" value="ZnF_C2HC"/>
    <property type="match status" value="2"/>
</dbReference>
<protein>
    <submittedName>
        <fullName evidence="4">Reverse transcriptase domain-containing protein</fullName>
    </submittedName>
</protein>
<keyword evidence="4" id="KW-0808">Transferase</keyword>